<dbReference type="Pfam" id="PF13734">
    <property type="entry name" value="Inhibitor_I69"/>
    <property type="match status" value="1"/>
</dbReference>
<evidence type="ECO:0000256" key="3">
    <source>
        <dbReference type="ARBA" id="ARBA00022729"/>
    </source>
</evidence>
<keyword evidence="2" id="KW-0645">Protease</keyword>
<gene>
    <name evidence="7" type="ORF">OO013_09230</name>
</gene>
<dbReference type="RefSeq" id="WP_266056513.1">
    <property type="nucleotide sequence ID" value="NZ_JAPFQN010000005.1"/>
</dbReference>
<dbReference type="Pfam" id="PF01640">
    <property type="entry name" value="Peptidase_C10"/>
    <property type="match status" value="1"/>
</dbReference>
<dbReference type="Proteomes" id="UP001209885">
    <property type="component" value="Unassembled WGS sequence"/>
</dbReference>
<keyword evidence="5" id="KW-0788">Thiol protease</keyword>
<keyword evidence="8" id="KW-1185">Reference proteome</keyword>
<evidence type="ECO:0000256" key="2">
    <source>
        <dbReference type="ARBA" id="ARBA00022670"/>
    </source>
</evidence>
<proteinExistence type="inferred from homology"/>
<evidence type="ECO:0000256" key="4">
    <source>
        <dbReference type="ARBA" id="ARBA00022801"/>
    </source>
</evidence>
<reference evidence="7 8" key="1">
    <citation type="submission" date="2022-11" db="EMBL/GenBank/DDBJ databases">
        <title>The characterization of three novel Bacteroidetes species and genomic analysis of their roles in tidal elemental geochemical cycles.</title>
        <authorList>
            <person name="Ma K."/>
        </authorList>
    </citation>
    <scope>NUCLEOTIDE SEQUENCE [LARGE SCALE GENOMIC DNA]</scope>
    <source>
        <strain evidence="7 8">M17</strain>
    </source>
</reference>
<protein>
    <submittedName>
        <fullName evidence="7">C10 family peptidase</fullName>
    </submittedName>
</protein>
<organism evidence="7 8">
    <name type="scientific">Mangrovivirga halotolerans</name>
    <dbReference type="NCBI Taxonomy" id="2993936"/>
    <lineage>
        <taxon>Bacteria</taxon>
        <taxon>Pseudomonadati</taxon>
        <taxon>Bacteroidota</taxon>
        <taxon>Cytophagia</taxon>
        <taxon>Cytophagales</taxon>
        <taxon>Mangrovivirgaceae</taxon>
        <taxon>Mangrovivirga</taxon>
    </lineage>
</organism>
<sequence>MLKNYLLQVNRHSLMYLLLLIGIISCTEEQLEVNEIRLHDDQFIDLNEASSIASVLEYPMITDEGSANARLTKVPTTFKEIEEVLEVPDKKGKSAFYIINYKEGGFIILSADNRLEPIRAFSYDGKFPIHQKEISGGLISWLSQTKEMVSEARVLNQEETDEVSQSWNICEIQSNLRINPIEEDGSCGGDGGSSNCKNSYESKGPLMSTKWGQEGMFNTLVKYENCSLGTAPTGCVATAMAQVMRFHETPGNYNWSIMPDGQGSLETAKLMRDIGFTIKMEYSCESSGASMVNATNAFSSDFGYQVATYTSFNREQVIEQLRSDQPVILSGFRNRDQNGILCFMGWCSYSISNGHAWVTDGYRINKTCNYDDKGNLYSTSTYYFLYMNWGWDGNEDGFFKWNDWTPYRRNYQYHKEMIIKIKPRQ</sequence>
<evidence type="ECO:0000259" key="6">
    <source>
        <dbReference type="Pfam" id="PF13734"/>
    </source>
</evidence>
<comment type="similarity">
    <text evidence="1">Belongs to the peptidase C10 family.</text>
</comment>
<evidence type="ECO:0000313" key="7">
    <source>
        <dbReference type="EMBL" id="MCX2744046.1"/>
    </source>
</evidence>
<dbReference type="InterPro" id="IPR044934">
    <property type="entry name" value="Streptopain_sf"/>
</dbReference>
<dbReference type="SUPFAM" id="SSF54001">
    <property type="entry name" value="Cysteine proteinases"/>
    <property type="match status" value="1"/>
</dbReference>
<dbReference type="EMBL" id="JAPFQN010000005">
    <property type="protein sequence ID" value="MCX2744046.1"/>
    <property type="molecule type" value="Genomic_DNA"/>
</dbReference>
<feature type="domain" description="Spi protease inhibitor" evidence="6">
    <location>
        <begin position="87"/>
        <end position="147"/>
    </location>
</feature>
<dbReference type="Gene3D" id="3.90.70.50">
    <property type="entry name" value="Peptidase C10, streptopain"/>
    <property type="match status" value="1"/>
</dbReference>
<comment type="caution">
    <text evidence="7">The sequence shown here is derived from an EMBL/GenBank/DDBJ whole genome shotgun (WGS) entry which is preliminary data.</text>
</comment>
<evidence type="ECO:0000256" key="5">
    <source>
        <dbReference type="ARBA" id="ARBA00022807"/>
    </source>
</evidence>
<dbReference type="PROSITE" id="PS51257">
    <property type="entry name" value="PROKAR_LIPOPROTEIN"/>
    <property type="match status" value="1"/>
</dbReference>
<accession>A0ABT3RQY6</accession>
<dbReference type="InterPro" id="IPR000200">
    <property type="entry name" value="Peptidase_C10"/>
</dbReference>
<keyword evidence="3" id="KW-0732">Signal</keyword>
<evidence type="ECO:0000313" key="8">
    <source>
        <dbReference type="Proteomes" id="UP001209885"/>
    </source>
</evidence>
<dbReference type="PRINTS" id="PR00797">
    <property type="entry name" value="STREPTOPAIN"/>
</dbReference>
<evidence type="ECO:0000256" key="1">
    <source>
        <dbReference type="ARBA" id="ARBA00009693"/>
    </source>
</evidence>
<dbReference type="InterPro" id="IPR025896">
    <property type="entry name" value="Spi_Prtas-inh"/>
</dbReference>
<keyword evidence="4" id="KW-0378">Hydrolase</keyword>
<dbReference type="InterPro" id="IPR038765">
    <property type="entry name" value="Papain-like_cys_pep_sf"/>
</dbReference>
<name>A0ABT3RQY6_9BACT</name>